<dbReference type="VEuPathDB" id="AmoebaDB:EIN_093650"/>
<dbReference type="EMBL" id="KB206860">
    <property type="protein sequence ID" value="ELP87208.1"/>
    <property type="molecule type" value="Genomic_DNA"/>
</dbReference>
<dbReference type="RefSeq" id="XP_004253979.1">
    <property type="nucleotide sequence ID" value="XM_004253931.1"/>
</dbReference>
<evidence type="ECO:0000313" key="2">
    <source>
        <dbReference type="Proteomes" id="UP000014680"/>
    </source>
</evidence>
<protein>
    <submittedName>
        <fullName evidence="1">Uncharacterized protein</fullName>
    </submittedName>
</protein>
<gene>
    <name evidence="1" type="ORF">EIN_093650</name>
</gene>
<evidence type="ECO:0000313" key="1">
    <source>
        <dbReference type="EMBL" id="ELP87208.1"/>
    </source>
</evidence>
<name>A0A0A1U389_ENTIV</name>
<dbReference type="GeneID" id="14886402"/>
<dbReference type="KEGG" id="eiv:EIN_093650"/>
<reference evidence="1 2" key="1">
    <citation type="submission" date="2012-10" db="EMBL/GenBank/DDBJ databases">
        <authorList>
            <person name="Zafar N."/>
            <person name="Inman J."/>
            <person name="Hall N."/>
            <person name="Lorenzi H."/>
            <person name="Caler E."/>
        </authorList>
    </citation>
    <scope>NUCLEOTIDE SEQUENCE [LARGE SCALE GENOMIC DNA]</scope>
    <source>
        <strain evidence="1 2">IP1</strain>
    </source>
</reference>
<keyword evidence="2" id="KW-1185">Reference proteome</keyword>
<organism evidence="1 2">
    <name type="scientific">Entamoeba invadens IP1</name>
    <dbReference type="NCBI Taxonomy" id="370355"/>
    <lineage>
        <taxon>Eukaryota</taxon>
        <taxon>Amoebozoa</taxon>
        <taxon>Evosea</taxon>
        <taxon>Archamoebae</taxon>
        <taxon>Mastigamoebida</taxon>
        <taxon>Entamoebidae</taxon>
        <taxon>Entamoeba</taxon>
    </lineage>
</organism>
<accession>A0A0A1U389</accession>
<proteinExistence type="predicted"/>
<sequence length="120" mass="14076">MTIFNVDQGAVIIDKIEINPPTFKIYENFTINVTFTSNYGLQDLSLSWKTAKSCAARYYFSDVELSTQINTPTKPGTHTITLENQIHSWWRLGGWYYFYLQFEEDGKRSTQVQFCVYVYK</sequence>
<dbReference type="Proteomes" id="UP000014680">
    <property type="component" value="Unassembled WGS sequence"/>
</dbReference>
<dbReference type="AlphaFoldDB" id="A0A0A1U389"/>